<evidence type="ECO:0000313" key="1">
    <source>
        <dbReference type="EMBL" id="MBW89721.1"/>
    </source>
</evidence>
<organism evidence="1">
    <name type="scientific">Rhizophora mucronata</name>
    <name type="common">Asiatic mangrove</name>
    <dbReference type="NCBI Taxonomy" id="61149"/>
    <lineage>
        <taxon>Eukaryota</taxon>
        <taxon>Viridiplantae</taxon>
        <taxon>Streptophyta</taxon>
        <taxon>Embryophyta</taxon>
        <taxon>Tracheophyta</taxon>
        <taxon>Spermatophyta</taxon>
        <taxon>Magnoliopsida</taxon>
        <taxon>eudicotyledons</taxon>
        <taxon>Gunneridae</taxon>
        <taxon>Pentapetalae</taxon>
        <taxon>rosids</taxon>
        <taxon>fabids</taxon>
        <taxon>Malpighiales</taxon>
        <taxon>Rhizophoraceae</taxon>
        <taxon>Rhizophora</taxon>
    </lineage>
</organism>
<proteinExistence type="predicted"/>
<accession>A0A2P2J8E1</accession>
<reference evidence="1" key="1">
    <citation type="submission" date="2018-02" db="EMBL/GenBank/DDBJ databases">
        <title>Rhizophora mucronata_Transcriptome.</title>
        <authorList>
            <person name="Meera S.P."/>
            <person name="Sreeshan A."/>
            <person name="Augustine A."/>
        </authorList>
    </citation>
    <scope>NUCLEOTIDE SEQUENCE</scope>
    <source>
        <tissue evidence="1">Leaf</tissue>
    </source>
</reference>
<dbReference type="AlphaFoldDB" id="A0A2P2J8E1"/>
<sequence>MHFRYVVGSLFDDTSPKKKHLSGVFRHGIAKSGVIVSTTVNDKKPGAVNSG</sequence>
<name>A0A2P2J8E1_RHIMU</name>
<protein>
    <submittedName>
        <fullName evidence="1">Uncharacterized protein</fullName>
    </submittedName>
</protein>
<dbReference type="EMBL" id="GGEC01009238">
    <property type="protein sequence ID" value="MBW89721.1"/>
    <property type="molecule type" value="Transcribed_RNA"/>
</dbReference>